<dbReference type="GO" id="GO:0004803">
    <property type="term" value="F:transposase activity"/>
    <property type="evidence" value="ECO:0007669"/>
    <property type="project" value="InterPro"/>
</dbReference>
<dbReference type="Pfam" id="PF02371">
    <property type="entry name" value="Transposase_20"/>
    <property type="match status" value="1"/>
</dbReference>
<dbReference type="PANTHER" id="PTHR33055:SF3">
    <property type="entry name" value="PUTATIVE TRANSPOSASE FOR IS117-RELATED"/>
    <property type="match status" value="1"/>
</dbReference>
<evidence type="ECO:0000259" key="2">
    <source>
        <dbReference type="Pfam" id="PF02371"/>
    </source>
</evidence>
<sequence>MKHYAGIDLSMETSHVCVVDADGCKVAAQCVDSTPEAISALLERHGPVERVVIETGRMTPWIARGLHELGVAIVCIDARQAHQSLKAMKANKTDPHDAAGLAQLARTGFYKEVHVKSPTSHGVRSVITARAHLVEARVRLDNTIRGLCATFGIRPGAGQGERFLARVQAAIAVPGLGETVASLLRARTGLVDEIRRMDRELKAISIASPACQALMSIPGVGVQTSAAFAAAVDEAGRFKRSRTAGAYFGLVPRRHQSGELDWTGRITKQGDGTVRKLLYEAANSILTRTRQTFALKTWALKIAKRRGLKKARVALARRLAVIMHAMLRDGTLFEA</sequence>
<evidence type="ECO:0000313" key="3">
    <source>
        <dbReference type="EMBL" id="GAN12829.1"/>
    </source>
</evidence>
<dbReference type="GO" id="GO:0003677">
    <property type="term" value="F:DNA binding"/>
    <property type="evidence" value="ECO:0007669"/>
    <property type="project" value="InterPro"/>
</dbReference>
<dbReference type="Proteomes" id="UP000032025">
    <property type="component" value="Unassembled WGS sequence"/>
</dbReference>
<dbReference type="GO" id="GO:0006313">
    <property type="term" value="P:DNA transposition"/>
    <property type="evidence" value="ECO:0007669"/>
    <property type="project" value="InterPro"/>
</dbReference>
<feature type="domain" description="Transposase IS116/IS110/IS902 C-terminal" evidence="2">
    <location>
        <begin position="211"/>
        <end position="293"/>
    </location>
</feature>
<dbReference type="RefSeq" id="WP_042468598.1">
    <property type="nucleotide sequence ID" value="NZ_BBJS01000013.1"/>
</dbReference>
<name>A0A0C9MZW5_SPHPI</name>
<accession>A0A0C9MZW5</accession>
<dbReference type="GeneID" id="78529418"/>
<dbReference type="Pfam" id="PF01548">
    <property type="entry name" value="DEDD_Tnp_IS110"/>
    <property type="match status" value="1"/>
</dbReference>
<dbReference type="InterPro" id="IPR047650">
    <property type="entry name" value="Transpos_IS110"/>
</dbReference>
<organism evidence="3 4">
    <name type="scientific">Sphingomonas paucimobilis NBRC 13935</name>
    <dbReference type="NCBI Taxonomy" id="1219050"/>
    <lineage>
        <taxon>Bacteria</taxon>
        <taxon>Pseudomonadati</taxon>
        <taxon>Pseudomonadota</taxon>
        <taxon>Alphaproteobacteria</taxon>
        <taxon>Sphingomonadales</taxon>
        <taxon>Sphingomonadaceae</taxon>
        <taxon>Sphingomonas</taxon>
    </lineage>
</organism>
<dbReference type="PANTHER" id="PTHR33055">
    <property type="entry name" value="TRANSPOSASE FOR INSERTION SEQUENCE ELEMENT IS1111A"/>
    <property type="match status" value="1"/>
</dbReference>
<feature type="domain" description="Transposase IS110-like N-terminal" evidence="1">
    <location>
        <begin position="5"/>
        <end position="147"/>
    </location>
</feature>
<keyword evidence="4" id="KW-1185">Reference proteome</keyword>
<dbReference type="InterPro" id="IPR002525">
    <property type="entry name" value="Transp_IS110-like_N"/>
</dbReference>
<gene>
    <name evidence="3" type="ORF">SP6_13_00810</name>
</gene>
<evidence type="ECO:0000313" key="4">
    <source>
        <dbReference type="Proteomes" id="UP000032025"/>
    </source>
</evidence>
<reference evidence="3 4" key="1">
    <citation type="submission" date="2014-08" db="EMBL/GenBank/DDBJ databases">
        <title>Whole genome shotgun sequence of Sphingomonas paucimobilis NBRC 13935.</title>
        <authorList>
            <person name="Hosoyama A."/>
            <person name="Hashimoto M."/>
            <person name="Hosoyama Y."/>
            <person name="Noguchi M."/>
            <person name="Uohara A."/>
            <person name="Ohji S."/>
            <person name="Katano-Makiyama Y."/>
            <person name="Ichikawa N."/>
            <person name="Kimura A."/>
            <person name="Yamazoe A."/>
            <person name="Fujita N."/>
        </authorList>
    </citation>
    <scope>NUCLEOTIDE SEQUENCE [LARGE SCALE GENOMIC DNA]</scope>
    <source>
        <strain evidence="3 4">NBRC 13935</strain>
    </source>
</reference>
<comment type="caution">
    <text evidence="3">The sequence shown here is derived from an EMBL/GenBank/DDBJ whole genome shotgun (WGS) entry which is preliminary data.</text>
</comment>
<dbReference type="NCBIfam" id="NF033542">
    <property type="entry name" value="transpos_IS110"/>
    <property type="match status" value="1"/>
</dbReference>
<dbReference type="EMBL" id="BBJS01000013">
    <property type="protein sequence ID" value="GAN12829.1"/>
    <property type="molecule type" value="Genomic_DNA"/>
</dbReference>
<dbReference type="AlphaFoldDB" id="A0A0C9MZW5"/>
<proteinExistence type="predicted"/>
<protein>
    <submittedName>
        <fullName evidence="3">DNA, contig: SP613</fullName>
    </submittedName>
</protein>
<evidence type="ECO:0000259" key="1">
    <source>
        <dbReference type="Pfam" id="PF01548"/>
    </source>
</evidence>
<dbReference type="InterPro" id="IPR003346">
    <property type="entry name" value="Transposase_20"/>
</dbReference>